<keyword evidence="1" id="KW-0472">Membrane</keyword>
<keyword evidence="3" id="KW-1185">Reference proteome</keyword>
<name>A0A1L2ZMU7_9MICC</name>
<evidence type="ECO:0000256" key="1">
    <source>
        <dbReference type="SAM" id="Phobius"/>
    </source>
</evidence>
<organism evidence="2 3">
    <name type="scientific">Neomicrococcus aestuarii</name>
    <dbReference type="NCBI Taxonomy" id="556325"/>
    <lineage>
        <taxon>Bacteria</taxon>
        <taxon>Bacillati</taxon>
        <taxon>Actinomycetota</taxon>
        <taxon>Actinomycetes</taxon>
        <taxon>Micrococcales</taxon>
        <taxon>Micrococcaceae</taxon>
        <taxon>Neomicrococcus</taxon>
    </lineage>
</organism>
<feature type="transmembrane region" description="Helical" evidence="1">
    <location>
        <begin position="21"/>
        <end position="42"/>
    </location>
</feature>
<feature type="transmembrane region" description="Helical" evidence="1">
    <location>
        <begin position="92"/>
        <end position="109"/>
    </location>
</feature>
<sequence>MNTMSTVKSLKDLEPETSLSRWAPLGLAIVGLLIGGVVVAVLDGQYWLASGALGSVELDPLTGIYLAAAVPLVAGALTYLSFRKGPLTLPKVAFVMAALVTMTGLHVLVTASHWVSILSVLLLIVAVATALVLTRPTEAAAASSSFE</sequence>
<dbReference type="Proteomes" id="UP000183530">
    <property type="component" value="Chromosome"/>
</dbReference>
<keyword evidence="1" id="KW-0812">Transmembrane</keyword>
<dbReference type="KEGG" id="nae:BHE16_05235"/>
<evidence type="ECO:0000313" key="3">
    <source>
        <dbReference type="Proteomes" id="UP000183530"/>
    </source>
</evidence>
<keyword evidence="1" id="KW-1133">Transmembrane helix</keyword>
<proteinExistence type="predicted"/>
<protein>
    <submittedName>
        <fullName evidence="2">Uncharacterized protein</fullName>
    </submittedName>
</protein>
<accession>A0A1L2ZMU7</accession>
<gene>
    <name evidence="2" type="ORF">BHE16_05235</name>
</gene>
<dbReference type="STRING" id="556325.BHE16_05235"/>
<feature type="transmembrane region" description="Helical" evidence="1">
    <location>
        <begin position="115"/>
        <end position="134"/>
    </location>
</feature>
<dbReference type="AlphaFoldDB" id="A0A1L2ZMU7"/>
<feature type="transmembrane region" description="Helical" evidence="1">
    <location>
        <begin position="62"/>
        <end position="80"/>
    </location>
</feature>
<evidence type="ECO:0000313" key="2">
    <source>
        <dbReference type="EMBL" id="APF40520.1"/>
    </source>
</evidence>
<reference evidence="2 3" key="1">
    <citation type="submission" date="2016-11" db="EMBL/GenBank/DDBJ databases">
        <title>Genome sequencing of Zhihengliuella aestuarii B18 antagonistic to Plasmodiophora brassicae.</title>
        <authorList>
            <person name="Luo Y."/>
        </authorList>
    </citation>
    <scope>NUCLEOTIDE SEQUENCE [LARGE SCALE GENOMIC DNA]</scope>
    <source>
        <strain evidence="2 3">B18</strain>
    </source>
</reference>
<dbReference type="EMBL" id="CP018135">
    <property type="protein sequence ID" value="APF40520.1"/>
    <property type="molecule type" value="Genomic_DNA"/>
</dbReference>